<comment type="caution">
    <text evidence="2">The sequence shown here is derived from an EMBL/GenBank/DDBJ whole genome shotgun (WGS) entry which is preliminary data.</text>
</comment>
<keyword evidence="1" id="KW-0472">Membrane</keyword>
<reference evidence="2 3" key="1">
    <citation type="submission" date="2016-04" db="EMBL/GenBank/DDBJ databases">
        <authorList>
            <person name="Evans L.H."/>
            <person name="Alamgir A."/>
            <person name="Owens N."/>
            <person name="Weber N.D."/>
            <person name="Virtaneva K."/>
            <person name="Barbian K."/>
            <person name="Babar A."/>
            <person name="Rosenke K."/>
        </authorList>
    </citation>
    <scope>NUCLEOTIDE SEQUENCE [LARGE SCALE GENOMIC DNA]</scope>
    <source>
        <strain evidence="2 3">IFM 0406</strain>
    </source>
</reference>
<protein>
    <submittedName>
        <fullName evidence="2">Uncharacterized protein</fullName>
    </submittedName>
</protein>
<accession>A0A164PH27</accession>
<sequence length="76" mass="8910">MVQVVLNYAAFVLVFAFGWWAVSNYKKMRPREFWKRMFTYAVPLYILAGIAAWSGWATVAIVFLPLIWLVFFIANQ</sequence>
<gene>
    <name evidence="2" type="ORF">AWN90_19485</name>
</gene>
<dbReference type="EMBL" id="LWGR01000003">
    <property type="protein sequence ID" value="KZM75561.1"/>
    <property type="molecule type" value="Genomic_DNA"/>
</dbReference>
<keyword evidence="3" id="KW-1185">Reference proteome</keyword>
<evidence type="ECO:0000313" key="2">
    <source>
        <dbReference type="EMBL" id="KZM75561.1"/>
    </source>
</evidence>
<keyword evidence="1" id="KW-1133">Transmembrane helix</keyword>
<feature type="transmembrane region" description="Helical" evidence="1">
    <location>
        <begin position="44"/>
        <end position="74"/>
    </location>
</feature>
<proteinExistence type="predicted"/>
<dbReference type="Proteomes" id="UP000076512">
    <property type="component" value="Unassembled WGS sequence"/>
</dbReference>
<dbReference type="RefSeq" id="WP_067583160.1">
    <property type="nucleotide sequence ID" value="NZ_JABMCZ010000001.1"/>
</dbReference>
<keyword evidence="1" id="KW-0812">Transmembrane</keyword>
<name>A0A164PH27_9NOCA</name>
<dbReference type="AlphaFoldDB" id="A0A164PH27"/>
<evidence type="ECO:0000256" key="1">
    <source>
        <dbReference type="SAM" id="Phobius"/>
    </source>
</evidence>
<evidence type="ECO:0000313" key="3">
    <source>
        <dbReference type="Proteomes" id="UP000076512"/>
    </source>
</evidence>
<feature type="transmembrane region" description="Helical" evidence="1">
    <location>
        <begin position="6"/>
        <end position="23"/>
    </location>
</feature>
<organism evidence="2 3">
    <name type="scientific">Nocardia terpenica</name>
    <dbReference type="NCBI Taxonomy" id="455432"/>
    <lineage>
        <taxon>Bacteria</taxon>
        <taxon>Bacillati</taxon>
        <taxon>Actinomycetota</taxon>
        <taxon>Actinomycetes</taxon>
        <taxon>Mycobacteriales</taxon>
        <taxon>Nocardiaceae</taxon>
        <taxon>Nocardia</taxon>
    </lineage>
</organism>